<organism evidence="2">
    <name type="scientific">viral metagenome</name>
    <dbReference type="NCBI Taxonomy" id="1070528"/>
    <lineage>
        <taxon>unclassified sequences</taxon>
        <taxon>metagenomes</taxon>
        <taxon>organismal metagenomes</taxon>
    </lineage>
</organism>
<keyword evidence="1" id="KW-0175">Coiled coil</keyword>
<accession>A0A6H1ZJB6</accession>
<dbReference type="AlphaFoldDB" id="A0A6H1ZJB6"/>
<reference evidence="2" key="1">
    <citation type="submission" date="2020-03" db="EMBL/GenBank/DDBJ databases">
        <title>The deep terrestrial virosphere.</title>
        <authorList>
            <person name="Holmfeldt K."/>
            <person name="Nilsson E."/>
            <person name="Simone D."/>
            <person name="Lopez-Fernandez M."/>
            <person name="Wu X."/>
            <person name="de Brujin I."/>
            <person name="Lundin D."/>
            <person name="Andersson A."/>
            <person name="Bertilsson S."/>
            <person name="Dopson M."/>
        </authorList>
    </citation>
    <scope>NUCLEOTIDE SEQUENCE</scope>
    <source>
        <strain evidence="2">TM448A00693</strain>
        <strain evidence="3">TM448B00173</strain>
    </source>
</reference>
<feature type="coiled-coil region" evidence="1">
    <location>
        <begin position="62"/>
        <end position="96"/>
    </location>
</feature>
<evidence type="ECO:0000313" key="3">
    <source>
        <dbReference type="EMBL" id="QJH94032.1"/>
    </source>
</evidence>
<sequence>MRRPLKFWDNVKLVLVILAAGFLLFVWSAVSWGGGDVLAALINRQVVLEERVWVLEDREKNGEDVLIQLMNLKDRLKEVERDIEKEKKLDQRQKLQW</sequence>
<dbReference type="EMBL" id="MT144046">
    <property type="protein sequence ID" value="QJA47521.1"/>
    <property type="molecule type" value="Genomic_DNA"/>
</dbReference>
<protein>
    <submittedName>
        <fullName evidence="2">Uncharacterized protein</fullName>
    </submittedName>
</protein>
<proteinExistence type="predicted"/>
<dbReference type="EMBL" id="MT144595">
    <property type="protein sequence ID" value="QJH94032.1"/>
    <property type="molecule type" value="Genomic_DNA"/>
</dbReference>
<name>A0A6H1ZJB6_9ZZZZ</name>
<gene>
    <name evidence="2" type="ORF">TM448A00693_0018</name>
    <name evidence="3" type="ORF">TM448B00173_0002</name>
</gene>
<evidence type="ECO:0000313" key="2">
    <source>
        <dbReference type="EMBL" id="QJA47521.1"/>
    </source>
</evidence>
<evidence type="ECO:0000256" key="1">
    <source>
        <dbReference type="SAM" id="Coils"/>
    </source>
</evidence>